<gene>
    <name evidence="5" type="primary">ftsA</name>
    <name evidence="8" type="ORF">TBC1_11612</name>
</gene>
<dbReference type="CDD" id="cd24048">
    <property type="entry name" value="ASKHA_NBD_FtsA"/>
    <property type="match status" value="1"/>
</dbReference>
<comment type="similarity">
    <text evidence="5 6">Belongs to the FtsA/MreB family.</text>
</comment>
<dbReference type="GO" id="GO:0009898">
    <property type="term" value="C:cytoplasmic side of plasma membrane"/>
    <property type="evidence" value="ECO:0007669"/>
    <property type="project" value="UniProtKB-UniRule"/>
</dbReference>
<evidence type="ECO:0000313" key="9">
    <source>
        <dbReference type="Proteomes" id="UP000053091"/>
    </source>
</evidence>
<dbReference type="PANTHER" id="PTHR32432:SF4">
    <property type="entry name" value="CELL DIVISION PROTEIN FTSA"/>
    <property type="match status" value="1"/>
</dbReference>
<dbReference type="Proteomes" id="UP000053091">
    <property type="component" value="Unassembled WGS sequence"/>
</dbReference>
<dbReference type="AlphaFoldDB" id="A0A0S7BWE0"/>
<dbReference type="SUPFAM" id="SSF53067">
    <property type="entry name" value="Actin-like ATPase domain"/>
    <property type="match status" value="2"/>
</dbReference>
<keyword evidence="3 5" id="KW-0472">Membrane</keyword>
<evidence type="ECO:0000256" key="3">
    <source>
        <dbReference type="ARBA" id="ARBA00023136"/>
    </source>
</evidence>
<dbReference type="OrthoDB" id="9768127at2"/>
<evidence type="ECO:0000256" key="4">
    <source>
        <dbReference type="ARBA" id="ARBA00023306"/>
    </source>
</evidence>
<keyword evidence="9" id="KW-1185">Reference proteome</keyword>
<dbReference type="PATRIC" id="fig|1678841.3.peg.696"/>
<comment type="subcellular location">
    <subcellularLocation>
        <location evidence="5">Cell membrane</location>
        <topology evidence="5">Peripheral membrane protein</topology>
        <orientation evidence="5">Cytoplasmic side</orientation>
    </subcellularLocation>
    <text evidence="5">Localizes to the Z ring in an FtsZ-dependent manner. Targeted to the membrane through a conserved C-terminal amphipathic helix.</text>
</comment>
<dbReference type="NCBIfam" id="TIGR01174">
    <property type="entry name" value="ftsA"/>
    <property type="match status" value="1"/>
</dbReference>
<dbReference type="Gene3D" id="3.30.1490.110">
    <property type="match status" value="1"/>
</dbReference>
<dbReference type="Pfam" id="PF02491">
    <property type="entry name" value="SHS2_FTSA"/>
    <property type="match status" value="1"/>
</dbReference>
<dbReference type="GO" id="GO:0032153">
    <property type="term" value="C:cell division site"/>
    <property type="evidence" value="ECO:0007669"/>
    <property type="project" value="UniProtKB-UniRule"/>
</dbReference>
<comment type="subunit">
    <text evidence="5">Self-interacts. Interacts with FtsZ.</text>
</comment>
<dbReference type="InterPro" id="IPR050696">
    <property type="entry name" value="FtsA/MreB"/>
</dbReference>
<accession>A0A0S7BWE0</accession>
<dbReference type="RefSeq" id="WP_062038338.1">
    <property type="nucleotide sequence ID" value="NZ_DF968182.1"/>
</dbReference>
<dbReference type="InterPro" id="IPR003494">
    <property type="entry name" value="SHS2_FtsA"/>
</dbReference>
<dbReference type="InterPro" id="IPR020823">
    <property type="entry name" value="Cell_div_FtsA"/>
</dbReference>
<feature type="domain" description="SHS2" evidence="7">
    <location>
        <begin position="7"/>
        <end position="195"/>
    </location>
</feature>
<dbReference type="EMBL" id="DF968182">
    <property type="protein sequence ID" value="GAP42482.1"/>
    <property type="molecule type" value="Genomic_DNA"/>
</dbReference>
<keyword evidence="2 5" id="KW-0132">Cell division</keyword>
<dbReference type="GO" id="GO:0043093">
    <property type="term" value="P:FtsZ-dependent cytokinesis"/>
    <property type="evidence" value="ECO:0007669"/>
    <property type="project" value="UniProtKB-UniRule"/>
</dbReference>
<keyword evidence="4 5" id="KW-0131">Cell cycle</keyword>
<proteinExistence type="inferred from homology"/>
<name>A0A0S7BWE0_9BACT</name>
<reference evidence="8" key="1">
    <citation type="journal article" date="2015" name="Genome Announc.">
        <title>Draft Genome Sequence of Bacteroidales Strain TBC1, a Novel Isolate from a Methanogenic Wastewater Treatment System.</title>
        <authorList>
            <person name="Tourlousse D.M."/>
            <person name="Matsuura N."/>
            <person name="Sun L."/>
            <person name="Toyonaga M."/>
            <person name="Kuroda K."/>
            <person name="Ohashi A."/>
            <person name="Cruz R."/>
            <person name="Yamaguchi T."/>
            <person name="Sekiguchi Y."/>
        </authorList>
    </citation>
    <scope>NUCLEOTIDE SEQUENCE [LARGE SCALE GENOMIC DNA]</scope>
    <source>
        <strain evidence="8">TBC1</strain>
    </source>
</reference>
<organism evidence="8">
    <name type="scientific">Lentimicrobium saccharophilum</name>
    <dbReference type="NCBI Taxonomy" id="1678841"/>
    <lineage>
        <taxon>Bacteria</taxon>
        <taxon>Pseudomonadati</taxon>
        <taxon>Bacteroidota</taxon>
        <taxon>Bacteroidia</taxon>
        <taxon>Bacteroidales</taxon>
        <taxon>Lentimicrobiaceae</taxon>
        <taxon>Lentimicrobium</taxon>
    </lineage>
</organism>
<keyword evidence="1 5" id="KW-1003">Cell membrane</keyword>
<evidence type="ECO:0000256" key="6">
    <source>
        <dbReference type="PIRNR" id="PIRNR003101"/>
    </source>
</evidence>
<protein>
    <recommendedName>
        <fullName evidence="5 6">Cell division protein FtsA</fullName>
    </recommendedName>
</protein>
<comment type="function">
    <text evidence="5 6">Cell division protein that is involved in the assembly of the Z ring. May serve as a membrane anchor for the Z ring.</text>
</comment>
<dbReference type="HAMAP" id="MF_02033">
    <property type="entry name" value="FtsA"/>
    <property type="match status" value="1"/>
</dbReference>
<dbReference type="InterPro" id="IPR043129">
    <property type="entry name" value="ATPase_NBD"/>
</dbReference>
<dbReference type="PIRSF" id="PIRSF003101">
    <property type="entry name" value="FtsA"/>
    <property type="match status" value="1"/>
</dbReference>
<dbReference type="STRING" id="1678841.TBC1_11612"/>
<dbReference type="Pfam" id="PF14450">
    <property type="entry name" value="FtsA"/>
    <property type="match status" value="1"/>
</dbReference>
<dbReference type="SMART" id="SM00842">
    <property type="entry name" value="FtsA"/>
    <property type="match status" value="1"/>
</dbReference>
<dbReference type="Gene3D" id="3.30.420.40">
    <property type="match status" value="2"/>
</dbReference>
<evidence type="ECO:0000256" key="1">
    <source>
        <dbReference type="ARBA" id="ARBA00022475"/>
    </source>
</evidence>
<evidence type="ECO:0000256" key="5">
    <source>
        <dbReference type="HAMAP-Rule" id="MF_02033"/>
    </source>
</evidence>
<evidence type="ECO:0000256" key="2">
    <source>
        <dbReference type="ARBA" id="ARBA00022618"/>
    </source>
</evidence>
<sequence length="420" mass="45561">MEPSEIIVGLDIGTTKIAAIVGRRNENGKIDILGFGRTDSIGVKRGVVANIDDTVQSIVAAVKEAENRSETNIATVNVGIAGQHIKSIQYRGSIIRPNADIEISQSDIDGLNENMFKLAMNPGEEIIDVIPQEYTVDGESGIKQPKGMLGHQLEANFHIITGQTMAAKNIFKCIKKANLEVESLLLEPLASAEAVLSDEEKEAGVVLVDIGGGTTDIAIFQDGIIRHTAVIPFGGDIITEDIKEGCTIIKKHAEDLKVKFGSALASENRDEEVVAIPGLRGRPPKEITLRNLASIIQARMEEIIEHIYFEIKNSGYEKKLIAGIVLTGGGAQLKHITQLTEFITGMDTRIGYPNEHLAPGVPEEMASPMYATGIGLVIIGLQRLEKESLKTEKPAQKPKKPPRGSFLDIIKKFFEEDGNT</sequence>
<evidence type="ECO:0000259" key="7">
    <source>
        <dbReference type="SMART" id="SM00842"/>
    </source>
</evidence>
<dbReference type="PANTHER" id="PTHR32432">
    <property type="entry name" value="CELL DIVISION PROTEIN FTSA-RELATED"/>
    <property type="match status" value="1"/>
</dbReference>
<evidence type="ECO:0000313" key="8">
    <source>
        <dbReference type="EMBL" id="GAP42482.1"/>
    </source>
</evidence>